<keyword evidence="3" id="KW-1185">Reference proteome</keyword>
<reference evidence="2 3" key="1">
    <citation type="journal article" date="2015" name="Genome Announc.">
        <title>Genomes of Geoalkalibacter ferrihydriticus Z-0531T and Geoalkalibacter subterraneus Red1T, Two Haloalkaliphilic Metal-Reducing Deltaproteobacteria.</title>
        <authorList>
            <person name="Badalamenti J.P."/>
            <person name="Krajmalnik-Brown R."/>
            <person name="Torres C.I."/>
            <person name="Bond D.R."/>
        </authorList>
    </citation>
    <scope>NUCLEOTIDE SEQUENCE [LARGE SCALE GENOMIC DNA]</scope>
    <source>
        <strain evidence="2 3">Red1</strain>
    </source>
</reference>
<dbReference type="Pfam" id="PF01613">
    <property type="entry name" value="Flavin_Reduct"/>
    <property type="match status" value="1"/>
</dbReference>
<dbReference type="HOGENOM" id="CLU_1545429_0_0_7"/>
<dbReference type="Proteomes" id="UP000035036">
    <property type="component" value="Chromosome"/>
</dbReference>
<dbReference type="OrthoDB" id="9794638at2"/>
<dbReference type="AlphaFoldDB" id="A0A0B5FJ48"/>
<evidence type="ECO:0000259" key="1">
    <source>
        <dbReference type="Pfam" id="PF01613"/>
    </source>
</evidence>
<dbReference type="InterPro" id="IPR012349">
    <property type="entry name" value="Split_barrel_FMN-bd"/>
</dbReference>
<evidence type="ECO:0000313" key="3">
    <source>
        <dbReference type="Proteomes" id="UP000035036"/>
    </source>
</evidence>
<proteinExistence type="predicted"/>
<evidence type="ECO:0000313" key="2">
    <source>
        <dbReference type="EMBL" id="AJF07383.1"/>
    </source>
</evidence>
<sequence>MQLLFSRYPHLAACPLALVSWKGGGGRVAWRVTGWIGLVSGSPTRLSFALRGDEQDFDEMRFRRDFAVNVPRRALAAFLRRQGVMQSGHVGASDLPLSFVPGAIVSSPCLDDCPVIFECRVHRIQKEFERVRITGDVFAVQIDGALYRDDAFSAIGRMTSCLGQHEPSASAVE</sequence>
<feature type="domain" description="Flavin reductase like" evidence="1">
    <location>
        <begin position="15"/>
        <end position="144"/>
    </location>
</feature>
<dbReference type="STRING" id="483547.GSUB_13555"/>
<organism evidence="2 3">
    <name type="scientific">Geoalkalibacter subterraneus</name>
    <dbReference type="NCBI Taxonomy" id="483547"/>
    <lineage>
        <taxon>Bacteria</taxon>
        <taxon>Pseudomonadati</taxon>
        <taxon>Thermodesulfobacteriota</taxon>
        <taxon>Desulfuromonadia</taxon>
        <taxon>Desulfuromonadales</taxon>
        <taxon>Geoalkalibacteraceae</taxon>
        <taxon>Geoalkalibacter</taxon>
    </lineage>
</organism>
<dbReference type="EMBL" id="CP010311">
    <property type="protein sequence ID" value="AJF07383.1"/>
    <property type="molecule type" value="Genomic_DNA"/>
</dbReference>
<dbReference type="RefSeq" id="WP_040201276.1">
    <property type="nucleotide sequence ID" value="NZ_CP010311.1"/>
</dbReference>
<dbReference type="KEGG" id="gsb:GSUB_13555"/>
<dbReference type="Gene3D" id="2.30.110.10">
    <property type="entry name" value="Electron Transport, Fmn-binding Protein, Chain A"/>
    <property type="match status" value="1"/>
</dbReference>
<dbReference type="GO" id="GO:0016646">
    <property type="term" value="F:oxidoreductase activity, acting on the CH-NH group of donors, NAD or NADP as acceptor"/>
    <property type="evidence" value="ECO:0007669"/>
    <property type="project" value="UniProtKB-ARBA"/>
</dbReference>
<gene>
    <name evidence="2" type="ORF">GSUB_13555</name>
</gene>
<dbReference type="GO" id="GO:0010181">
    <property type="term" value="F:FMN binding"/>
    <property type="evidence" value="ECO:0007669"/>
    <property type="project" value="InterPro"/>
</dbReference>
<accession>A0A0B5FJ48</accession>
<dbReference type="InterPro" id="IPR002563">
    <property type="entry name" value="Flavin_Rdtase-like_dom"/>
</dbReference>
<name>A0A0B5FJ48_9BACT</name>
<protein>
    <recommendedName>
        <fullName evidence="1">Flavin reductase like domain-containing protein</fullName>
    </recommendedName>
</protein>
<dbReference type="SUPFAM" id="SSF50475">
    <property type="entry name" value="FMN-binding split barrel"/>
    <property type="match status" value="1"/>
</dbReference>